<reference evidence="1 2" key="1">
    <citation type="submission" date="2018-12" db="EMBL/GenBank/DDBJ databases">
        <authorList>
            <person name="Fluit A.C."/>
        </authorList>
    </citation>
    <scope>NUCLEOTIDE SEQUENCE [LARGE SCALE GENOMIC DNA]</scope>
    <source>
        <strain evidence="1 2">16-549009</strain>
    </source>
</reference>
<sequence length="42" mass="4943">MIAYQLGSALFNTLTCIVRIRNEEYLHEKDKLFNNENVQSII</sequence>
<evidence type="ECO:0000313" key="1">
    <source>
        <dbReference type="EMBL" id="TDN40942.1"/>
    </source>
</evidence>
<accession>A0AAQ1YL08</accession>
<dbReference type="AlphaFoldDB" id="A0AAQ1YL08"/>
<gene>
    <name evidence="1" type="ORF">EGH31_1465</name>
</gene>
<comment type="caution">
    <text evidence="1">The sequence shown here is derived from an EMBL/GenBank/DDBJ whole genome shotgun (WGS) entry which is preliminary data.</text>
</comment>
<name>A0AAQ1YL08_HAEHA</name>
<dbReference type="EMBL" id="RWKG01000038">
    <property type="protein sequence ID" value="TDN40942.1"/>
    <property type="molecule type" value="Genomic_DNA"/>
</dbReference>
<organism evidence="1 2">
    <name type="scientific">Haemophilus haemolyticus</name>
    <dbReference type="NCBI Taxonomy" id="726"/>
    <lineage>
        <taxon>Bacteria</taxon>
        <taxon>Pseudomonadati</taxon>
        <taxon>Pseudomonadota</taxon>
        <taxon>Gammaproteobacteria</taxon>
        <taxon>Pasteurellales</taxon>
        <taxon>Pasteurellaceae</taxon>
        <taxon>Haemophilus</taxon>
    </lineage>
</organism>
<protein>
    <submittedName>
        <fullName evidence="1">Uncharacterized protein</fullName>
    </submittedName>
</protein>
<evidence type="ECO:0000313" key="2">
    <source>
        <dbReference type="Proteomes" id="UP000294998"/>
    </source>
</evidence>
<dbReference type="Proteomes" id="UP000294998">
    <property type="component" value="Unassembled WGS sequence"/>
</dbReference>
<proteinExistence type="predicted"/>